<dbReference type="InterPro" id="IPR036812">
    <property type="entry name" value="NAD(P)_OxRdtase_dom_sf"/>
</dbReference>
<dbReference type="GO" id="GO:0016491">
    <property type="term" value="F:oxidoreductase activity"/>
    <property type="evidence" value="ECO:0007669"/>
    <property type="project" value="UniProtKB-KW"/>
</dbReference>
<organism evidence="3 4">
    <name type="scientific">Hyaloscypha bicolor E</name>
    <dbReference type="NCBI Taxonomy" id="1095630"/>
    <lineage>
        <taxon>Eukaryota</taxon>
        <taxon>Fungi</taxon>
        <taxon>Dikarya</taxon>
        <taxon>Ascomycota</taxon>
        <taxon>Pezizomycotina</taxon>
        <taxon>Leotiomycetes</taxon>
        <taxon>Helotiales</taxon>
        <taxon>Hyaloscyphaceae</taxon>
        <taxon>Hyaloscypha</taxon>
        <taxon>Hyaloscypha bicolor</taxon>
    </lineage>
</organism>
<dbReference type="OrthoDB" id="37537at2759"/>
<dbReference type="EMBL" id="KZ613921">
    <property type="protein sequence ID" value="PMD49334.1"/>
    <property type="molecule type" value="Genomic_DNA"/>
</dbReference>
<dbReference type="InterPro" id="IPR023210">
    <property type="entry name" value="NADP_OxRdtase_dom"/>
</dbReference>
<dbReference type="SUPFAM" id="SSF51430">
    <property type="entry name" value="NAD(P)-linked oxidoreductase"/>
    <property type="match status" value="1"/>
</dbReference>
<protein>
    <submittedName>
        <fullName evidence="3">Aldo/keto reductase</fullName>
    </submittedName>
</protein>
<dbReference type="GeneID" id="36594281"/>
<evidence type="ECO:0000256" key="1">
    <source>
        <dbReference type="ARBA" id="ARBA00023002"/>
    </source>
</evidence>
<dbReference type="PANTHER" id="PTHR43625">
    <property type="entry name" value="AFLATOXIN B1 ALDEHYDE REDUCTASE"/>
    <property type="match status" value="1"/>
</dbReference>
<dbReference type="PANTHER" id="PTHR43625:SF78">
    <property type="entry name" value="PYRIDOXAL REDUCTASE-RELATED"/>
    <property type="match status" value="1"/>
</dbReference>
<dbReference type="InterPro" id="IPR050791">
    <property type="entry name" value="Aldo-Keto_reductase"/>
</dbReference>
<dbReference type="Pfam" id="PF00248">
    <property type="entry name" value="Aldo_ket_red"/>
    <property type="match status" value="1"/>
</dbReference>
<accession>A0A2J6SF08</accession>
<dbReference type="Gene3D" id="3.20.20.100">
    <property type="entry name" value="NADP-dependent oxidoreductase domain"/>
    <property type="match status" value="1"/>
</dbReference>
<dbReference type="InParanoid" id="A0A2J6SF08"/>
<evidence type="ECO:0000313" key="3">
    <source>
        <dbReference type="EMBL" id="PMD49334.1"/>
    </source>
</evidence>
<evidence type="ECO:0000259" key="2">
    <source>
        <dbReference type="Pfam" id="PF00248"/>
    </source>
</evidence>
<keyword evidence="1" id="KW-0560">Oxidoreductase</keyword>
<proteinExistence type="predicted"/>
<keyword evidence="4" id="KW-1185">Reference proteome</keyword>
<dbReference type="GO" id="GO:0005737">
    <property type="term" value="C:cytoplasm"/>
    <property type="evidence" value="ECO:0007669"/>
    <property type="project" value="TreeGrafter"/>
</dbReference>
<sequence>MTQNGLGLADVMLTSTGFTNRVEPTQSDVSFKIGQTLTDANSLHLLKRYFTKYAEDTDKVVFCTKSGVSITNRSTFHIACQAEGLRNSVDNANKILGGEKCIDAFGPAEVDPKVPIETTSEVLAQLLKGKTDAIQLSEVSADTFRRSSNVHMVDMVEADVSLRATDFFSNGIAETCVGLSIVILAHTLLGWGTLTGNFQKLEDMLASNHHKHFPRFEAEYFQKNLQLVEELKNLAAKKGCTPAQLALSCIKSHNGKPSMPCILPTAGARSEVRVRENCEAVELRRAN</sequence>
<gene>
    <name evidence="3" type="ORF">K444DRAFT_657959</name>
</gene>
<dbReference type="Proteomes" id="UP000235371">
    <property type="component" value="Unassembled WGS sequence"/>
</dbReference>
<dbReference type="STRING" id="1095630.A0A2J6SF08"/>
<dbReference type="RefSeq" id="XP_024726238.1">
    <property type="nucleotide sequence ID" value="XM_024886204.1"/>
</dbReference>
<name>A0A2J6SF08_9HELO</name>
<dbReference type="AlphaFoldDB" id="A0A2J6SF08"/>
<evidence type="ECO:0000313" key="4">
    <source>
        <dbReference type="Proteomes" id="UP000235371"/>
    </source>
</evidence>
<feature type="domain" description="NADP-dependent oxidoreductase" evidence="2">
    <location>
        <begin position="40"/>
        <end position="283"/>
    </location>
</feature>
<reference evidence="3 4" key="1">
    <citation type="submission" date="2016-04" db="EMBL/GenBank/DDBJ databases">
        <title>A degradative enzymes factory behind the ericoid mycorrhizal symbiosis.</title>
        <authorList>
            <consortium name="DOE Joint Genome Institute"/>
            <person name="Martino E."/>
            <person name="Morin E."/>
            <person name="Grelet G."/>
            <person name="Kuo A."/>
            <person name="Kohler A."/>
            <person name="Daghino S."/>
            <person name="Barry K."/>
            <person name="Choi C."/>
            <person name="Cichocki N."/>
            <person name="Clum A."/>
            <person name="Copeland A."/>
            <person name="Hainaut M."/>
            <person name="Haridas S."/>
            <person name="Labutti K."/>
            <person name="Lindquist E."/>
            <person name="Lipzen A."/>
            <person name="Khouja H.-R."/>
            <person name="Murat C."/>
            <person name="Ohm R."/>
            <person name="Olson A."/>
            <person name="Spatafora J."/>
            <person name="Veneault-Fourrey C."/>
            <person name="Henrissat B."/>
            <person name="Grigoriev I."/>
            <person name="Martin F."/>
            <person name="Perotto S."/>
        </authorList>
    </citation>
    <scope>NUCLEOTIDE SEQUENCE [LARGE SCALE GENOMIC DNA]</scope>
    <source>
        <strain evidence="3 4">E</strain>
    </source>
</reference>